<dbReference type="OrthoDB" id="9439903at2759"/>
<keyword evidence="1" id="KW-0479">Metal-binding</keyword>
<dbReference type="GO" id="GO:0008270">
    <property type="term" value="F:zinc ion binding"/>
    <property type="evidence" value="ECO:0007669"/>
    <property type="project" value="UniProtKB-KW"/>
</dbReference>
<organism evidence="3 4">
    <name type="scientific">Klebsormidium nitens</name>
    <name type="common">Green alga</name>
    <name type="synonym">Ulothrix nitens</name>
    <dbReference type="NCBI Taxonomy" id="105231"/>
    <lineage>
        <taxon>Eukaryota</taxon>
        <taxon>Viridiplantae</taxon>
        <taxon>Streptophyta</taxon>
        <taxon>Klebsormidiophyceae</taxon>
        <taxon>Klebsormidiales</taxon>
        <taxon>Klebsormidiaceae</taxon>
        <taxon>Klebsormidium</taxon>
    </lineage>
</organism>
<protein>
    <recommendedName>
        <fullName evidence="2">C2H2-type domain-containing protein</fullName>
    </recommendedName>
</protein>
<dbReference type="Proteomes" id="UP000054558">
    <property type="component" value="Unassembled WGS sequence"/>
</dbReference>
<evidence type="ECO:0000313" key="3">
    <source>
        <dbReference type="EMBL" id="GAQ92332.1"/>
    </source>
</evidence>
<proteinExistence type="predicted"/>
<evidence type="ECO:0000256" key="1">
    <source>
        <dbReference type="PROSITE-ProRule" id="PRU00042"/>
    </source>
</evidence>
<feature type="domain" description="C2H2-type" evidence="2">
    <location>
        <begin position="14"/>
        <end position="44"/>
    </location>
</feature>
<dbReference type="Gene3D" id="3.30.160.60">
    <property type="entry name" value="Classic Zinc Finger"/>
    <property type="match status" value="1"/>
</dbReference>
<dbReference type="PROSITE" id="PS50157">
    <property type="entry name" value="ZINC_FINGER_C2H2_2"/>
    <property type="match status" value="1"/>
</dbReference>
<evidence type="ECO:0000313" key="4">
    <source>
        <dbReference type="Proteomes" id="UP000054558"/>
    </source>
</evidence>
<accession>A0A1Y1IQK8</accession>
<sequence>MTAHKRVHSGERPYVCQEAGCTEAFTWSGSLKEHIFYYHTADRQQRRKQEEERVAKALTKAQIDFKREHQVDFGCLQGTFARTDFIVLMGGKVIIVKVDEYQHESYGISCEVARMLQIQKALMLEENELPVHILRYNPHTFHIDGIKKRVTRQIREERLVEAIRDTDLLANGSGHRLLSMQCHGKVQVLQAGYTRAWYTAQDHG</sequence>
<dbReference type="InterPro" id="IPR036236">
    <property type="entry name" value="Znf_C2H2_sf"/>
</dbReference>
<name>A0A1Y1IQK8_KLENI</name>
<dbReference type="EMBL" id="DF237931">
    <property type="protein sequence ID" value="GAQ92332.1"/>
    <property type="molecule type" value="Genomic_DNA"/>
</dbReference>
<gene>
    <name evidence="3" type="ORF">KFL_009820030</name>
</gene>
<dbReference type="STRING" id="105231.A0A1Y1IQK8"/>
<dbReference type="PROSITE" id="PS00028">
    <property type="entry name" value="ZINC_FINGER_C2H2_1"/>
    <property type="match status" value="1"/>
</dbReference>
<keyword evidence="4" id="KW-1185">Reference proteome</keyword>
<dbReference type="InterPro" id="IPR013087">
    <property type="entry name" value="Znf_C2H2_type"/>
</dbReference>
<keyword evidence="1" id="KW-0862">Zinc</keyword>
<dbReference type="SUPFAM" id="SSF57667">
    <property type="entry name" value="beta-beta-alpha zinc fingers"/>
    <property type="match status" value="1"/>
</dbReference>
<dbReference type="AlphaFoldDB" id="A0A1Y1IQK8"/>
<keyword evidence="1" id="KW-0863">Zinc-finger</keyword>
<evidence type="ECO:0000259" key="2">
    <source>
        <dbReference type="PROSITE" id="PS50157"/>
    </source>
</evidence>
<reference evidence="3 4" key="1">
    <citation type="journal article" date="2014" name="Nat. Commun.">
        <title>Klebsormidium flaccidum genome reveals primary factors for plant terrestrial adaptation.</title>
        <authorList>
            <person name="Hori K."/>
            <person name="Maruyama F."/>
            <person name="Fujisawa T."/>
            <person name="Togashi T."/>
            <person name="Yamamoto N."/>
            <person name="Seo M."/>
            <person name="Sato S."/>
            <person name="Yamada T."/>
            <person name="Mori H."/>
            <person name="Tajima N."/>
            <person name="Moriyama T."/>
            <person name="Ikeuchi M."/>
            <person name="Watanabe M."/>
            <person name="Wada H."/>
            <person name="Kobayashi K."/>
            <person name="Saito M."/>
            <person name="Masuda T."/>
            <person name="Sasaki-Sekimoto Y."/>
            <person name="Mashiguchi K."/>
            <person name="Awai K."/>
            <person name="Shimojima M."/>
            <person name="Masuda S."/>
            <person name="Iwai M."/>
            <person name="Nobusawa T."/>
            <person name="Narise T."/>
            <person name="Kondo S."/>
            <person name="Saito H."/>
            <person name="Sato R."/>
            <person name="Murakawa M."/>
            <person name="Ihara Y."/>
            <person name="Oshima-Yamada Y."/>
            <person name="Ohtaka K."/>
            <person name="Satoh M."/>
            <person name="Sonobe K."/>
            <person name="Ishii M."/>
            <person name="Ohtani R."/>
            <person name="Kanamori-Sato M."/>
            <person name="Honoki R."/>
            <person name="Miyazaki D."/>
            <person name="Mochizuki H."/>
            <person name="Umetsu J."/>
            <person name="Higashi K."/>
            <person name="Shibata D."/>
            <person name="Kamiya Y."/>
            <person name="Sato N."/>
            <person name="Nakamura Y."/>
            <person name="Tabata S."/>
            <person name="Ida S."/>
            <person name="Kurokawa K."/>
            <person name="Ohta H."/>
        </authorList>
    </citation>
    <scope>NUCLEOTIDE SEQUENCE [LARGE SCALE GENOMIC DNA]</scope>
    <source>
        <strain evidence="3 4">NIES-2285</strain>
    </source>
</reference>